<dbReference type="PROSITE" id="PS50949">
    <property type="entry name" value="HTH_GNTR"/>
    <property type="match status" value="1"/>
</dbReference>
<dbReference type="RefSeq" id="WP_193137182.1">
    <property type="nucleotide sequence ID" value="NZ_CP050500.1"/>
</dbReference>
<dbReference type="SUPFAM" id="SSF64288">
    <property type="entry name" value="Chorismate lyase-like"/>
    <property type="match status" value="1"/>
</dbReference>
<evidence type="ECO:0000313" key="6">
    <source>
        <dbReference type="Proteomes" id="UP000593972"/>
    </source>
</evidence>
<keyword evidence="2" id="KW-0238">DNA-binding</keyword>
<dbReference type="EMBL" id="CP050500">
    <property type="protein sequence ID" value="QOP56530.1"/>
    <property type="molecule type" value="Genomic_DNA"/>
</dbReference>
<dbReference type="Gene3D" id="3.40.1410.10">
    <property type="entry name" value="Chorismate lyase-like"/>
    <property type="match status" value="1"/>
</dbReference>
<dbReference type="PANTHER" id="PTHR44846">
    <property type="entry name" value="MANNOSYL-D-GLYCERATE TRANSPORT/METABOLISM SYSTEM REPRESSOR MNGR-RELATED"/>
    <property type="match status" value="1"/>
</dbReference>
<protein>
    <submittedName>
        <fullName evidence="5">GntR family transcriptional regulator</fullName>
    </submittedName>
</protein>
<proteinExistence type="predicted"/>
<evidence type="ECO:0000256" key="2">
    <source>
        <dbReference type="ARBA" id="ARBA00023125"/>
    </source>
</evidence>
<gene>
    <name evidence="5" type="ORF">HCJ88_12515</name>
</gene>
<evidence type="ECO:0000256" key="1">
    <source>
        <dbReference type="ARBA" id="ARBA00023015"/>
    </source>
</evidence>
<dbReference type="Pfam" id="PF00392">
    <property type="entry name" value="GntR"/>
    <property type="match status" value="1"/>
</dbReference>
<dbReference type="GO" id="GO:0003677">
    <property type="term" value="F:DNA binding"/>
    <property type="evidence" value="ECO:0007669"/>
    <property type="project" value="UniProtKB-KW"/>
</dbReference>
<evidence type="ECO:0000256" key="3">
    <source>
        <dbReference type="ARBA" id="ARBA00023163"/>
    </source>
</evidence>
<dbReference type="Proteomes" id="UP000593972">
    <property type="component" value="Chromosome"/>
</dbReference>
<dbReference type="SUPFAM" id="SSF46785">
    <property type="entry name" value="Winged helix' DNA-binding domain"/>
    <property type="match status" value="1"/>
</dbReference>
<reference evidence="5 6" key="1">
    <citation type="submission" date="2020-03" db="EMBL/GenBank/DDBJ databases">
        <title>Complete genome sequence of Lactobacillus paracasei strain NFFJ04, isolated from animal feed.</title>
        <authorList>
            <person name="Jung J.Y."/>
        </authorList>
    </citation>
    <scope>NUCLEOTIDE SEQUENCE [LARGE SCALE GENOMIC DNA]</scope>
    <source>
        <strain evidence="5 6">NFFJ04</strain>
    </source>
</reference>
<accession>A0ABD7BVA9</accession>
<evidence type="ECO:0000313" key="5">
    <source>
        <dbReference type="EMBL" id="QOP56530.1"/>
    </source>
</evidence>
<name>A0ABD7BVA9_LACPA</name>
<dbReference type="AlphaFoldDB" id="A0ABD7BVA9"/>
<dbReference type="InterPro" id="IPR028978">
    <property type="entry name" value="Chorismate_lyase_/UTRA_dom_sf"/>
</dbReference>
<dbReference type="InterPro" id="IPR000524">
    <property type="entry name" value="Tscrpt_reg_HTH_GntR"/>
</dbReference>
<dbReference type="Pfam" id="PF07702">
    <property type="entry name" value="UTRA"/>
    <property type="match status" value="1"/>
</dbReference>
<dbReference type="Gene3D" id="1.10.10.10">
    <property type="entry name" value="Winged helix-like DNA-binding domain superfamily/Winged helix DNA-binding domain"/>
    <property type="match status" value="1"/>
</dbReference>
<dbReference type="InterPro" id="IPR050679">
    <property type="entry name" value="Bact_HTH_transcr_reg"/>
</dbReference>
<dbReference type="PRINTS" id="PR00035">
    <property type="entry name" value="HTHGNTR"/>
</dbReference>
<feature type="domain" description="HTH gntR-type" evidence="4">
    <location>
        <begin position="13"/>
        <end position="81"/>
    </location>
</feature>
<dbReference type="SMART" id="SM00866">
    <property type="entry name" value="UTRA"/>
    <property type="match status" value="1"/>
</dbReference>
<evidence type="ECO:0000259" key="4">
    <source>
        <dbReference type="PROSITE" id="PS50949"/>
    </source>
</evidence>
<dbReference type="CDD" id="cd07377">
    <property type="entry name" value="WHTH_GntR"/>
    <property type="match status" value="1"/>
</dbReference>
<dbReference type="SMART" id="SM00345">
    <property type="entry name" value="HTH_GNTR"/>
    <property type="match status" value="1"/>
</dbReference>
<organism evidence="5 6">
    <name type="scientific">Lacticaseibacillus paracasei</name>
    <name type="common">Lactobacillus paracasei</name>
    <dbReference type="NCBI Taxonomy" id="1597"/>
    <lineage>
        <taxon>Bacteria</taxon>
        <taxon>Bacillati</taxon>
        <taxon>Bacillota</taxon>
        <taxon>Bacilli</taxon>
        <taxon>Lactobacillales</taxon>
        <taxon>Lactobacillaceae</taxon>
        <taxon>Lacticaseibacillus</taxon>
    </lineage>
</organism>
<dbReference type="PANTHER" id="PTHR44846:SF1">
    <property type="entry name" value="MANNOSYL-D-GLYCERATE TRANSPORT_METABOLISM SYSTEM REPRESSOR MNGR-RELATED"/>
    <property type="match status" value="1"/>
</dbReference>
<dbReference type="InterPro" id="IPR011663">
    <property type="entry name" value="UTRA"/>
</dbReference>
<dbReference type="InterPro" id="IPR036388">
    <property type="entry name" value="WH-like_DNA-bd_sf"/>
</dbReference>
<keyword evidence="1" id="KW-0805">Transcription regulation</keyword>
<keyword evidence="3" id="KW-0804">Transcription</keyword>
<sequence length="243" mass="27150">MGEVASNDALKANTLYGQLADKLRSEITDGTYEAGSQLPTEFELQHDTGLSRSTIRHALDLLVDDGTLVKIHGKGTFVRDNTSSDTPRAQFLSLTSNAEKLGVTMTTKLVDTRLTAPTETQQKFFGISDSDQLVELTRLRYVDNEPFCVEINYFTSQFKSLMNKDVSGSLYKLLRTDYAIAPAGGHKTFAIAYASANEAFLLQVERNTPLMEIIDYVYGPSEKPLHISRQVIRSDKYKYELQS</sequence>
<dbReference type="InterPro" id="IPR036390">
    <property type="entry name" value="WH_DNA-bd_sf"/>
</dbReference>